<gene>
    <name evidence="1" type="ORF">NQU55_17640</name>
</gene>
<protein>
    <submittedName>
        <fullName evidence="1">Uncharacterized protein</fullName>
    </submittedName>
</protein>
<organism evidence="1 2">
    <name type="scientific">Streptomyces telluris</name>
    <dbReference type="NCBI Taxonomy" id="2720021"/>
    <lineage>
        <taxon>Bacteria</taxon>
        <taxon>Bacillati</taxon>
        <taxon>Actinomycetota</taxon>
        <taxon>Actinomycetes</taxon>
        <taxon>Kitasatosporales</taxon>
        <taxon>Streptomycetaceae</taxon>
        <taxon>Streptomyces</taxon>
    </lineage>
</organism>
<proteinExistence type="predicted"/>
<comment type="caution">
    <text evidence="1">The sequence shown here is derived from an EMBL/GenBank/DDBJ whole genome shotgun (WGS) entry which is preliminary data.</text>
</comment>
<dbReference type="EMBL" id="JANIID010000015">
    <property type="protein sequence ID" value="MCQ8771575.1"/>
    <property type="molecule type" value="Genomic_DNA"/>
</dbReference>
<dbReference type="RefSeq" id="WP_168094060.1">
    <property type="nucleotide sequence ID" value="NZ_JAATER010000206.1"/>
</dbReference>
<sequence>MKVELSIGRLVLEGVPGHRAAVLSRALEAELGALLAAAPPGGKGALVDLTDVHLRRVATAPVRATADPVALGRRVARAVHGALGMSGAAPATPAARREAAR</sequence>
<evidence type="ECO:0000313" key="1">
    <source>
        <dbReference type="EMBL" id="MCQ8771575.1"/>
    </source>
</evidence>
<reference evidence="1" key="1">
    <citation type="submission" date="2022-06" db="EMBL/GenBank/DDBJ databases">
        <title>WGS of actinobacteria.</title>
        <authorList>
            <person name="Thawai C."/>
        </authorList>
    </citation>
    <scope>NUCLEOTIDE SEQUENCE</scope>
    <source>
        <strain evidence="1">AA8</strain>
    </source>
</reference>
<dbReference type="AlphaFoldDB" id="A0A9X2LKS8"/>
<name>A0A9X2LKS8_9ACTN</name>
<evidence type="ECO:0000313" key="2">
    <source>
        <dbReference type="Proteomes" id="UP001142374"/>
    </source>
</evidence>
<dbReference type="Proteomes" id="UP001142374">
    <property type="component" value="Unassembled WGS sequence"/>
</dbReference>
<keyword evidence="2" id="KW-1185">Reference proteome</keyword>
<accession>A0A9X2LKS8</accession>